<name>A0A0M2NYF4_STACC</name>
<dbReference type="RefSeq" id="WP_046467675.1">
    <property type="nucleotide sequence ID" value="NZ_LAKJ01000006.1"/>
</dbReference>
<comment type="caution">
    <text evidence="1">The sequence shown here is derived from an EMBL/GenBank/DDBJ whole genome shotgun (WGS) entry which is preliminary data.</text>
</comment>
<accession>A0A0M2NYF4</accession>
<dbReference type="EMBL" id="LAKJ01000006">
    <property type="protein sequence ID" value="KKI64771.1"/>
    <property type="molecule type" value="Genomic_DNA"/>
</dbReference>
<proteinExistence type="predicted"/>
<evidence type="ECO:0000313" key="1">
    <source>
        <dbReference type="EMBL" id="KKI64771.1"/>
    </source>
</evidence>
<reference evidence="1 2" key="1">
    <citation type="submission" date="2015-03" db="EMBL/GenBank/DDBJ databases">
        <title>Genome Assembly of Staphylococcus cohnii subsp. cohnii strain G22B2.</title>
        <authorList>
            <person name="Nair G."/>
            <person name="Kaur G."/>
            <person name="Khatri I."/>
            <person name="Singh N.K."/>
            <person name="Sathyabama S."/>
            <person name="Maurya S.K."/>
            <person name="Subramanian S."/>
            <person name="Agrewala J.N."/>
            <person name="Mayilraj S."/>
        </authorList>
    </citation>
    <scope>NUCLEOTIDE SEQUENCE [LARGE SCALE GENOMIC DNA]</scope>
    <source>
        <strain evidence="1 2">G22B2</strain>
    </source>
</reference>
<sequence length="86" mass="10147">MKELQIENILNYYLEEAGSSFKTFEIFNFELNENSEGVWNTDFSQVVLITTDENHEHYIQENIKFNKNIKDLSLLDLRNAVKELCA</sequence>
<dbReference type="Proteomes" id="UP000034455">
    <property type="component" value="Unassembled WGS sequence"/>
</dbReference>
<dbReference type="AlphaFoldDB" id="A0A0M2NYF4"/>
<protein>
    <submittedName>
        <fullName evidence="1">Uncharacterized protein</fullName>
    </submittedName>
</protein>
<gene>
    <name evidence="1" type="ORF">UF66_2292</name>
</gene>
<organism evidence="1 2">
    <name type="scientific">Staphylococcus cohnii subsp. cohnii</name>
    <dbReference type="NCBI Taxonomy" id="74704"/>
    <lineage>
        <taxon>Bacteria</taxon>
        <taxon>Bacillati</taxon>
        <taxon>Bacillota</taxon>
        <taxon>Bacilli</taxon>
        <taxon>Bacillales</taxon>
        <taxon>Staphylococcaceae</taxon>
        <taxon>Staphylococcus</taxon>
        <taxon>Staphylococcus cohnii species complex</taxon>
    </lineage>
</organism>
<dbReference type="PATRIC" id="fig|74704.6.peg.2376"/>
<evidence type="ECO:0000313" key="2">
    <source>
        <dbReference type="Proteomes" id="UP000034455"/>
    </source>
</evidence>